<evidence type="ECO:0000313" key="4">
    <source>
        <dbReference type="Proteomes" id="UP000823632"/>
    </source>
</evidence>
<dbReference type="PIRSF" id="PIRSF006661">
    <property type="entry name" value="PP-lp_UCP006661"/>
    <property type="match status" value="1"/>
</dbReference>
<evidence type="ECO:0000313" key="3">
    <source>
        <dbReference type="EMBL" id="MBO8429881.1"/>
    </source>
</evidence>
<evidence type="ECO:0000256" key="1">
    <source>
        <dbReference type="PIRSR" id="PIRSR006661-1"/>
    </source>
</evidence>
<proteinExistence type="predicted"/>
<comment type="caution">
    <text evidence="3">The sequence shown here is derived from an EMBL/GenBank/DDBJ whole genome shotgun (WGS) entry which is preliminary data.</text>
</comment>
<dbReference type="InterPro" id="IPR014729">
    <property type="entry name" value="Rossmann-like_a/b/a_fold"/>
</dbReference>
<dbReference type="Proteomes" id="UP000823632">
    <property type="component" value="Unassembled WGS sequence"/>
</dbReference>
<feature type="domain" description="NAD/GMP synthase" evidence="2">
    <location>
        <begin position="5"/>
        <end position="73"/>
    </location>
</feature>
<feature type="active site" description="Nucleophile and sulfur donor" evidence="1">
    <location>
        <position position="172"/>
    </location>
</feature>
<sequence length="260" mass="29719">MSDKFDELKIYLKNLNEQGLCLAFSGGIDSTLLLYLCKDLNVTAVTFKSEFQTEEEITEAQILCREYGVKHIVEEFFPLDNEILRNNPKDRCYHCKKLIFSKLCDFSKANNLKNVIDGTNADDLNTYRPGLKALEELGVISPFVTFDITKKEIRDYAKSCGLKYCDKPSTPCMATRFPYGEKLSKDKLETVKKSEIYLKNLGFASCRLRLHGNLARVEIPLSKFDEFRSVRECVIKYLKDSGITYVTLDMEGLRSGSMDV</sequence>
<dbReference type="EMBL" id="JADIND010000014">
    <property type="protein sequence ID" value="MBO8429881.1"/>
    <property type="molecule type" value="Genomic_DNA"/>
</dbReference>
<dbReference type="AlphaFoldDB" id="A0A9D9DM42"/>
<dbReference type="InterPro" id="IPR022310">
    <property type="entry name" value="NAD/GMP_synthase"/>
</dbReference>
<protein>
    <submittedName>
        <fullName evidence="3">ATP-dependent sacrificial sulfur transferase LarE</fullName>
    </submittedName>
</protein>
<reference evidence="3" key="1">
    <citation type="submission" date="2020-10" db="EMBL/GenBank/DDBJ databases">
        <authorList>
            <person name="Gilroy R."/>
        </authorList>
    </citation>
    <scope>NUCLEOTIDE SEQUENCE</scope>
    <source>
        <strain evidence="3">10192</strain>
    </source>
</reference>
<name>A0A9D9DM42_9BACT</name>
<dbReference type="Gene3D" id="3.40.50.620">
    <property type="entry name" value="HUPs"/>
    <property type="match status" value="1"/>
</dbReference>
<dbReference type="PANTHER" id="PTHR43169:SF2">
    <property type="entry name" value="NAD_GMP SYNTHASE DOMAIN-CONTAINING PROTEIN"/>
    <property type="match status" value="1"/>
</dbReference>
<gene>
    <name evidence="3" type="primary">larE</name>
    <name evidence="3" type="ORF">IAC76_00700</name>
</gene>
<evidence type="ECO:0000259" key="2">
    <source>
        <dbReference type="Pfam" id="PF02540"/>
    </source>
</evidence>
<dbReference type="PANTHER" id="PTHR43169">
    <property type="entry name" value="EXSB FAMILY PROTEIN"/>
    <property type="match status" value="1"/>
</dbReference>
<accession>A0A9D9DM42</accession>
<dbReference type="GO" id="GO:0006163">
    <property type="term" value="P:purine nucleotide metabolic process"/>
    <property type="evidence" value="ECO:0007669"/>
    <property type="project" value="UniProtKB-ARBA"/>
</dbReference>
<organism evidence="3 4">
    <name type="scientific">Candidatus Scatousia excrementipullorum</name>
    <dbReference type="NCBI Taxonomy" id="2840936"/>
    <lineage>
        <taxon>Bacteria</taxon>
        <taxon>Candidatus Scatousia</taxon>
    </lineage>
</organism>
<dbReference type="InterPro" id="IPR052188">
    <property type="entry name" value="Ni-pincer_cofactor_biosynth"/>
</dbReference>
<reference evidence="3" key="2">
    <citation type="journal article" date="2021" name="PeerJ">
        <title>Extensive microbial diversity within the chicken gut microbiome revealed by metagenomics and culture.</title>
        <authorList>
            <person name="Gilroy R."/>
            <person name="Ravi A."/>
            <person name="Getino M."/>
            <person name="Pursley I."/>
            <person name="Horton D.L."/>
            <person name="Alikhan N.F."/>
            <person name="Baker D."/>
            <person name="Gharbi K."/>
            <person name="Hall N."/>
            <person name="Watson M."/>
            <person name="Adriaenssens E.M."/>
            <person name="Foster-Nyarko E."/>
            <person name="Jarju S."/>
            <person name="Secka A."/>
            <person name="Antonio M."/>
            <person name="Oren A."/>
            <person name="Chaudhuri R.R."/>
            <person name="La Ragione R."/>
            <person name="Hildebrand F."/>
            <person name="Pallen M.J."/>
        </authorList>
    </citation>
    <scope>NUCLEOTIDE SEQUENCE</scope>
    <source>
        <strain evidence="3">10192</strain>
    </source>
</reference>
<dbReference type="CDD" id="cd01990">
    <property type="entry name" value="LarE-like"/>
    <property type="match status" value="1"/>
</dbReference>
<dbReference type="Pfam" id="PF02540">
    <property type="entry name" value="NAD_synthase"/>
    <property type="match status" value="1"/>
</dbReference>
<keyword evidence="3" id="KW-0808">Transferase</keyword>
<dbReference type="NCBIfam" id="TIGR00268">
    <property type="entry name" value="ATP-dependent sacrificial sulfur transferase LarE"/>
    <property type="match status" value="1"/>
</dbReference>
<dbReference type="SUPFAM" id="SSF52402">
    <property type="entry name" value="Adenine nucleotide alpha hydrolases-like"/>
    <property type="match status" value="1"/>
</dbReference>
<dbReference type="GO" id="GO:0016783">
    <property type="term" value="F:sulfurtransferase activity"/>
    <property type="evidence" value="ECO:0007669"/>
    <property type="project" value="InterPro"/>
</dbReference>
<dbReference type="InterPro" id="IPR005232">
    <property type="entry name" value="LarE"/>
</dbReference>